<dbReference type="GO" id="GO:0016020">
    <property type="term" value="C:membrane"/>
    <property type="evidence" value="ECO:0007669"/>
    <property type="project" value="UniProtKB-SubCell"/>
</dbReference>
<evidence type="ECO:0000256" key="2">
    <source>
        <dbReference type="ARBA" id="ARBA00022692"/>
    </source>
</evidence>
<gene>
    <name evidence="6" type="ORF">E5162_07560</name>
</gene>
<feature type="transmembrane region" description="Helical" evidence="5">
    <location>
        <begin position="164"/>
        <end position="186"/>
    </location>
</feature>
<dbReference type="RefSeq" id="WP_135944516.1">
    <property type="nucleotide sequence ID" value="NZ_BMEI01000002.1"/>
</dbReference>
<evidence type="ECO:0000313" key="6">
    <source>
        <dbReference type="EMBL" id="TGY92917.1"/>
    </source>
</evidence>
<feature type="transmembrane region" description="Helical" evidence="5">
    <location>
        <begin position="68"/>
        <end position="84"/>
    </location>
</feature>
<evidence type="ECO:0008006" key="8">
    <source>
        <dbReference type="Google" id="ProtNLM"/>
    </source>
</evidence>
<comment type="subcellular location">
    <subcellularLocation>
        <location evidence="1">Membrane</location>
        <topology evidence="1">Multi-pass membrane protein</topology>
    </subcellularLocation>
</comment>
<feature type="transmembrane region" description="Helical" evidence="5">
    <location>
        <begin position="37"/>
        <end position="56"/>
    </location>
</feature>
<reference evidence="6 7" key="1">
    <citation type="journal article" date="2013" name="Int. J. Syst. Evol. Microbiol.">
        <title>Marinicauda pacifica gen. nov., sp. nov., a prosthecate alphaproteobacterium of the family Hyphomonadaceae isolated from deep seawater.</title>
        <authorList>
            <person name="Zhang X.Y."/>
            <person name="Li G.W."/>
            <person name="Wang C.S."/>
            <person name="Zhang Y.J."/>
            <person name="Xu X.W."/>
            <person name="Li H."/>
            <person name="Liu A."/>
            <person name="Liu C."/>
            <person name="Xie B.B."/>
            <person name="Qin Q.L."/>
            <person name="Xu Z."/>
            <person name="Chen X.L."/>
            <person name="Zhou B.C."/>
            <person name="Zhang Y.Z."/>
        </authorList>
    </citation>
    <scope>NUCLEOTIDE SEQUENCE [LARGE SCALE GENOMIC DNA]</scope>
    <source>
        <strain evidence="6 7">P-1 km-3</strain>
    </source>
</reference>
<dbReference type="PANTHER" id="PTHR11040">
    <property type="entry name" value="ZINC/IRON TRANSPORTER"/>
    <property type="match status" value="1"/>
</dbReference>
<dbReference type="InterPro" id="IPR003689">
    <property type="entry name" value="ZIP"/>
</dbReference>
<keyword evidence="3 5" id="KW-1133">Transmembrane helix</keyword>
<feature type="transmembrane region" description="Helical" evidence="5">
    <location>
        <begin position="127"/>
        <end position="152"/>
    </location>
</feature>
<protein>
    <recommendedName>
        <fullName evidence="8">ZIP family metal transporter</fullName>
    </recommendedName>
</protein>
<name>A0A4S2HAG4_9PROT</name>
<evidence type="ECO:0000256" key="4">
    <source>
        <dbReference type="ARBA" id="ARBA00023136"/>
    </source>
</evidence>
<organism evidence="6 7">
    <name type="scientific">Marinicauda pacifica</name>
    <dbReference type="NCBI Taxonomy" id="1133559"/>
    <lineage>
        <taxon>Bacteria</taxon>
        <taxon>Pseudomonadati</taxon>
        <taxon>Pseudomonadota</taxon>
        <taxon>Alphaproteobacteria</taxon>
        <taxon>Maricaulales</taxon>
        <taxon>Maricaulaceae</taxon>
        <taxon>Marinicauda</taxon>
    </lineage>
</organism>
<dbReference type="PANTHER" id="PTHR11040:SF44">
    <property type="entry name" value="PROTEIN ZNTC-RELATED"/>
    <property type="match status" value="1"/>
</dbReference>
<evidence type="ECO:0000256" key="1">
    <source>
        <dbReference type="ARBA" id="ARBA00004141"/>
    </source>
</evidence>
<sequence>MTAILFTLAFGLGAAIISFIALLGVRFASQFTRANEPLFAAFAAGLVIAMAILHLVPEAVQMSERAPVWVLAGFGLGFAIQRGIESWPGKAAAGHPGMAIALAPVLAIGMHSAVDGLVYAVTFSVDFFTGLSASLGLMVHEFPEAIICFVLLQRAGLSDTRAFLFAFAAAGLTTLVAAAIAAPVAATVPDAVLGNLFALVAGIMLHVGATHLLAHAGEAGWRRASPVLVAGALTGLLITTFQGSGGHVHAPLATPTIAFTEPSP</sequence>
<feature type="transmembrane region" description="Helical" evidence="5">
    <location>
        <begin position="6"/>
        <end position="25"/>
    </location>
</feature>
<evidence type="ECO:0000256" key="5">
    <source>
        <dbReference type="SAM" id="Phobius"/>
    </source>
</evidence>
<feature type="transmembrane region" description="Helical" evidence="5">
    <location>
        <begin position="192"/>
        <end position="214"/>
    </location>
</feature>
<keyword evidence="4 5" id="KW-0472">Membrane</keyword>
<proteinExistence type="predicted"/>
<dbReference type="AlphaFoldDB" id="A0A4S2HAG4"/>
<feature type="transmembrane region" description="Helical" evidence="5">
    <location>
        <begin position="96"/>
        <end position="121"/>
    </location>
</feature>
<evidence type="ECO:0000256" key="3">
    <source>
        <dbReference type="ARBA" id="ARBA00022989"/>
    </source>
</evidence>
<dbReference type="Pfam" id="PF02535">
    <property type="entry name" value="Zip"/>
    <property type="match status" value="1"/>
</dbReference>
<accession>A0A4S2HAG4</accession>
<dbReference type="Proteomes" id="UP000305451">
    <property type="component" value="Unassembled WGS sequence"/>
</dbReference>
<keyword evidence="7" id="KW-1185">Reference proteome</keyword>
<dbReference type="OrthoDB" id="9806593at2"/>
<comment type="caution">
    <text evidence="6">The sequence shown here is derived from an EMBL/GenBank/DDBJ whole genome shotgun (WGS) entry which is preliminary data.</text>
</comment>
<keyword evidence="2 5" id="KW-0812">Transmembrane</keyword>
<dbReference type="GO" id="GO:0005385">
    <property type="term" value="F:zinc ion transmembrane transporter activity"/>
    <property type="evidence" value="ECO:0007669"/>
    <property type="project" value="TreeGrafter"/>
</dbReference>
<evidence type="ECO:0000313" key="7">
    <source>
        <dbReference type="Proteomes" id="UP000305451"/>
    </source>
</evidence>
<dbReference type="EMBL" id="SRXV01000002">
    <property type="protein sequence ID" value="TGY92917.1"/>
    <property type="molecule type" value="Genomic_DNA"/>
</dbReference>